<dbReference type="PANTHER" id="PTHR21583:SF8">
    <property type="entry name" value="PROTEIN ELYS"/>
    <property type="match status" value="1"/>
</dbReference>
<feature type="compositionally biased region" description="Basic and acidic residues" evidence="3">
    <location>
        <begin position="1195"/>
        <end position="1207"/>
    </location>
</feature>
<feature type="compositionally biased region" description="Low complexity" evidence="3">
    <location>
        <begin position="1706"/>
        <end position="1716"/>
    </location>
</feature>
<feature type="region of interest" description="Disordered" evidence="3">
    <location>
        <begin position="1634"/>
        <end position="1727"/>
    </location>
</feature>
<feature type="region of interest" description="Disordered" evidence="3">
    <location>
        <begin position="1752"/>
        <end position="1826"/>
    </location>
</feature>
<gene>
    <name evidence="6" type="ORF">BEMITA_LOCUS4062</name>
</gene>
<sequence>MQNAATVKWRTICPPIESIQNPECNEPLLDAEEPQQVMGDFIKDGRYAWQSIGPYLRVISSDDGVVRTSFTFGDAIHDDSAQVTCVIELPEGRILQEKDGDPNFPPLLIVGVASELIGGYVHVYHSGTGKILRSIHFKEKVTALSLILCNPCEISPLSPLLKDMSGVLAVGTLSGKTYIIDLRRNDILKAISAPLKEVRNEIQYCAVHVVSPDEDEPEFLKDQVELCKKSGNHLGFILNAKREKDLDFHSSTYNSSIFVSKMLYIPETTTLVIGFNFSGFQLWDIAALQLLFSSKRLRSNTPVVGLGFLDPTDDPTEVCYLWVLYGSATGGSQESLPFGTIFNLTYESKLFVPDYGNYFENFRSINKSFELDLPASLGTRGRLVSCKTINKTTILPRISFLPQADSSDDEGLSLDLFMMVFESWSTTAANKTNHMVLFDLNQWYKAQFPKGGRPDLAYSYMTINELKTEADSKLIAVCIDQSTVELFAQLVNVEQFFFPSALSFEFTQMSSEQCAAFYHAGAQQYALQQLEKNGPAFLLRPSHIYDLCVNVSLKPFLYETIPDYELTSTEQRNFVLSLALEYGLIKFITDCIDQWVNGQFCISGCSLPAVIHWAWDRISLIKQHADRLCVPLFDYSGTKLDTNGLRSLEHCRVQMVKAQQVFKYIQAHHSNELIATSLEHRISALERVCEYYYAVIWFLNTGLLPEHTTMMLTNPHSTSENVVVLHNIMATLYKKCSHRRVELKRLLLKVKEEYIGMNLSSISSLYLIDCFINEDKGGNSLISQWERESNGSSLGYYPPIGLQYLLRIFLIHGVEYNTKVGVIFYFLLDTNDILQKENESCQPVMDRFMNFVYGFGLKKNLQLIIQAMWNIDNQQFELGVNLLVQNEDCKSDIKAWLHRAILRILLFHNEVKLALKYLQIIKPPLVESEDILFHLHTLLTNGLLHQAFLFQRKYASQQDNLLLRLFEGCEELGQLNNLLSFPLTLKEEEVFIEYLERSNLKQASDLRVFYLLSRGRYAEAVSVNSQLQGFKDNISSPGSVSNSSKQNLRVRDTIVGVISKTLPSITHQLSAFCSAQQNYAKNVKQVERPTPLSMMVHTESSPKSLPALPYYKTSNQALIQGAISKTKEMWSSLLKTPASSKVRHPRSTIEETPFLRTPRTCHMTPDPMAVFNLCNVESRKPFSTKRQAESPVKSDILHQEKRSRKDTSGTSTFMDGKLWNLTTDLSGDTLRFLRTPVVQRKVTPVNSTQADRSTPLSILKGSSNHTPKRSMPKSVSYQAKKDEICSQTPQVKGEGTSAARQIRFSLPNDSIEEFECPKISSPREMDISQGSDDSKARINEYAEVNRNKRQLKEDVTSAVAAVLESGDADVTPSLTRYHQVPQSIQITPRKPLKAYRPSPKDHGILSNSVNFKMSNQNTSVPEQEDDSNAVSNIKESVKKFISEPFNHPTLQSGLSVSLSSASDASPLRKPNHHPINDLQPPLIDNNHPKELDQSVPPFIESIKDGGSHSSPKTDKNMSDLNQTSIRAQTKNTEKKEEVNVISTTSTTDFKQSNSSISVGKIEQMAVDELLEWRSSINTEPSHVPSRIISTANTTPETESGASSECTPTPADNVSCDIPLAKVKTFTKSVPITNASEGSIKSNSPKEVASEIHLDTSSQNAVSKDTQPYECSEQDDDIICLDSSGGETPEKESMYSSSELDDYEAVSESSYSSSSRSQIMESADSTNTSPVQNNVLATLINLQPLNSTYIKENFDEDGRESRNNNEEENNEKEYNSSHFDEEDSYEEELSRGKSIEEDTNEESEEIDESNEQLKEFDPSQSCRSKFGDKGIKDHCIARTKNSQENQESEGVCRPVNHHPTAEDSNSHKVTNRQITAENVATITKEQQKQKEAELIETSQWTNSNLCSDYNSFAAKQSSAIICSTPGQSNKRKQSEVQDVHKDDGSSVLLAVASTKDTLPRGGYPSSSDTAQATVIENLPSDITQKFFENPVRMIPRSNSKERDTLKERDESQLNFTVSDNEVTLGSSRKCCWTESDTETSMKERTWMFENKMHDPGDDADVMHTGVNKTQDDDSVIQSTKNGANACYNDTSIMKDGSQIVDGVKQAEKVDYVEHKEDVNSVMPSFIFGNLKDVSLIQAPKKSVRKESPQSLNEGVPEEVPATASVPVTDENYVTESVSGETQFLAVLNSSSKTEILDAEQLVFETPKSMKKNEILQSAKKDESLSDSELIIDAMKRKSRVNVESEAPQSLKKKQHYQSDSELSVSHALNRCVPDKVLLQAVMKSQLLRSSGSSTGANSSFSQSGHQETYCGDDSNSAPGSAAKVSDSSSSSTINHRASHAAFESSGEASPLTPAETCRTEAFKENRRFAVEKRKSKLTTVPSLELISEVPETHPADCLHELTQDTNRRVSEQLELESSQSVRRSSFLPKVFTTVDSLIQDEAMSNTNIPPKKRRSILNLSKLKKPRESASFKSRSRCSNYKFAELDVCNSDESFQEDLITDRTKQKAANIPDTHLPETPIKTAETVHPSELNESATEEKLNDSIASRVSQRRTRRQSMESYTSSTDFEVSNLNESIVSTANSVKARSSSIESLPESGTTDVSVSSQSSRFKRVSIRNRSMSLYTTKELQKNSLKRRYSELDVIESEEEDGLKDSSPAAETTGELLIITRRARSRNSNQSAISESRKFLPDVKGDELAVEKPGSRISKARSKKGVNSTQSNRNEFIRGSTESKQQASRPTMRTETSISNVRTQEPEEYVTNRRLTRRQNALLKKMEESSSTSLAVHSPVTRSRRSVDRNTTPTPIKSTRRTRNTSPSNSIASQGSRGSSRI</sequence>
<organism evidence="6 7">
    <name type="scientific">Bemisia tabaci</name>
    <name type="common">Sweetpotato whitefly</name>
    <name type="synonym">Aleurodes tabaci</name>
    <dbReference type="NCBI Taxonomy" id="7038"/>
    <lineage>
        <taxon>Eukaryota</taxon>
        <taxon>Metazoa</taxon>
        <taxon>Ecdysozoa</taxon>
        <taxon>Arthropoda</taxon>
        <taxon>Hexapoda</taxon>
        <taxon>Insecta</taxon>
        <taxon>Pterygota</taxon>
        <taxon>Neoptera</taxon>
        <taxon>Paraneoptera</taxon>
        <taxon>Hemiptera</taxon>
        <taxon>Sternorrhyncha</taxon>
        <taxon>Aleyrodoidea</taxon>
        <taxon>Aleyrodidae</taxon>
        <taxon>Aleyrodinae</taxon>
        <taxon>Bemisia</taxon>
    </lineage>
</organism>
<feature type="domain" description="ELYS beta-propeller" evidence="5">
    <location>
        <begin position="48"/>
        <end position="508"/>
    </location>
</feature>
<evidence type="ECO:0000256" key="2">
    <source>
        <dbReference type="ARBA" id="ARBA00023242"/>
    </source>
</evidence>
<feature type="compositionally biased region" description="Polar residues" evidence="3">
    <location>
        <begin position="1244"/>
        <end position="1265"/>
    </location>
</feature>
<dbReference type="InterPro" id="IPR025151">
    <property type="entry name" value="ELYS_dom"/>
</dbReference>
<dbReference type="PANTHER" id="PTHR21583">
    <property type="entry name" value="ELYS PROTEIN"/>
    <property type="match status" value="1"/>
</dbReference>
<dbReference type="InterPro" id="IPR032040">
    <property type="entry name" value="ELYS-bb"/>
</dbReference>
<evidence type="ECO:0000313" key="7">
    <source>
        <dbReference type="Proteomes" id="UP001152759"/>
    </source>
</evidence>
<dbReference type="SUPFAM" id="SSF50978">
    <property type="entry name" value="WD40 repeat-like"/>
    <property type="match status" value="1"/>
</dbReference>
<feature type="region of interest" description="Disordered" evidence="3">
    <location>
        <begin position="2691"/>
        <end position="2829"/>
    </location>
</feature>
<accession>A0A9P0F1C4</accession>
<reference evidence="6" key="1">
    <citation type="submission" date="2021-12" db="EMBL/GenBank/DDBJ databases">
        <authorList>
            <person name="King R."/>
        </authorList>
    </citation>
    <scope>NUCLEOTIDE SEQUENCE</scope>
</reference>
<feature type="compositionally biased region" description="Polar residues" evidence="3">
    <location>
        <begin position="1634"/>
        <end position="1644"/>
    </location>
</feature>
<dbReference type="EMBL" id="OU963863">
    <property type="protein sequence ID" value="CAH0384767.1"/>
    <property type="molecule type" value="Genomic_DNA"/>
</dbReference>
<comment type="subcellular location">
    <subcellularLocation>
        <location evidence="1">Nucleus</location>
    </subcellularLocation>
</comment>
<evidence type="ECO:0000313" key="6">
    <source>
        <dbReference type="EMBL" id="CAH0384767.1"/>
    </source>
</evidence>
<feature type="compositionally biased region" description="Polar residues" evidence="3">
    <location>
        <begin position="2712"/>
        <end position="2750"/>
    </location>
</feature>
<dbReference type="Pfam" id="PF16687">
    <property type="entry name" value="ELYS-bb"/>
    <property type="match status" value="1"/>
</dbReference>
<feature type="compositionally biased region" description="Basic and acidic residues" evidence="3">
    <location>
        <begin position="1758"/>
        <end position="1778"/>
    </location>
</feature>
<feature type="compositionally biased region" description="Acidic residues" evidence="3">
    <location>
        <begin position="1796"/>
        <end position="1809"/>
    </location>
</feature>
<evidence type="ECO:0008006" key="8">
    <source>
        <dbReference type="Google" id="ProtNLM"/>
    </source>
</evidence>
<keyword evidence="2" id="KW-0539">Nucleus</keyword>
<feature type="region of interest" description="Disordered" evidence="3">
    <location>
        <begin position="1446"/>
        <end position="1520"/>
    </location>
</feature>
<feature type="compositionally biased region" description="Polar residues" evidence="3">
    <location>
        <begin position="1654"/>
        <end position="1665"/>
    </location>
</feature>
<feature type="region of interest" description="Disordered" evidence="3">
    <location>
        <begin position="1243"/>
        <end position="1281"/>
    </location>
</feature>
<dbReference type="Proteomes" id="UP001152759">
    <property type="component" value="Chromosome 2"/>
</dbReference>
<feature type="compositionally biased region" description="Polar residues" evidence="3">
    <location>
        <begin position="2811"/>
        <end position="2829"/>
    </location>
</feature>
<protein>
    <recommendedName>
        <fullName evidence="8">Protein ELYS</fullName>
    </recommendedName>
</protein>
<feature type="compositionally biased region" description="Basic and acidic residues" evidence="3">
    <location>
        <begin position="1501"/>
        <end position="1517"/>
    </location>
</feature>
<evidence type="ECO:0000259" key="4">
    <source>
        <dbReference type="Pfam" id="PF13934"/>
    </source>
</evidence>
<keyword evidence="7" id="KW-1185">Reference proteome</keyword>
<evidence type="ECO:0000259" key="5">
    <source>
        <dbReference type="Pfam" id="PF16687"/>
    </source>
</evidence>
<evidence type="ECO:0000256" key="3">
    <source>
        <dbReference type="SAM" id="MobiDB-lite"/>
    </source>
</evidence>
<feature type="domain" description="ELYS-like" evidence="4">
    <location>
        <begin position="791"/>
        <end position="997"/>
    </location>
</feature>
<dbReference type="GO" id="GO:0005634">
    <property type="term" value="C:nucleus"/>
    <property type="evidence" value="ECO:0007669"/>
    <property type="project" value="UniProtKB-SubCell"/>
</dbReference>
<proteinExistence type="predicted"/>
<dbReference type="InterPro" id="IPR036322">
    <property type="entry name" value="WD40_repeat_dom_sf"/>
</dbReference>
<dbReference type="Pfam" id="PF13934">
    <property type="entry name" value="ELYS"/>
    <property type="match status" value="1"/>
</dbReference>
<feature type="region of interest" description="Disordered" evidence="3">
    <location>
        <begin position="1182"/>
        <end position="1211"/>
    </location>
</feature>
<feature type="compositionally biased region" description="Polar residues" evidence="3">
    <location>
        <begin position="1717"/>
        <end position="1727"/>
    </location>
</feature>
<feature type="region of interest" description="Disordered" evidence="3">
    <location>
        <begin position="2525"/>
        <end position="2562"/>
    </location>
</feature>
<evidence type="ECO:0000256" key="1">
    <source>
        <dbReference type="ARBA" id="ARBA00004123"/>
    </source>
</evidence>
<dbReference type="InterPro" id="IPR052620">
    <property type="entry name" value="ELYS/MEL-28_NucAsmblyFactor"/>
</dbReference>
<feature type="region of interest" description="Disordered" evidence="3">
    <location>
        <begin position="2288"/>
        <end position="2357"/>
    </location>
</feature>
<name>A0A9P0F1C4_BEMTA</name>
<feature type="compositionally biased region" description="Low complexity" evidence="3">
    <location>
        <begin position="2288"/>
        <end position="2303"/>
    </location>
</feature>
<feature type="compositionally biased region" description="Basic and acidic residues" evidence="3">
    <location>
        <begin position="2691"/>
        <end position="2701"/>
    </location>
</feature>
<feature type="compositionally biased region" description="Low complexity" evidence="3">
    <location>
        <begin position="1450"/>
        <end position="1467"/>
    </location>
</feature>